<evidence type="ECO:0000313" key="3">
    <source>
        <dbReference type="Proteomes" id="UP000652761"/>
    </source>
</evidence>
<organism evidence="2 3">
    <name type="scientific">Colocasia esculenta</name>
    <name type="common">Wild taro</name>
    <name type="synonym">Arum esculentum</name>
    <dbReference type="NCBI Taxonomy" id="4460"/>
    <lineage>
        <taxon>Eukaryota</taxon>
        <taxon>Viridiplantae</taxon>
        <taxon>Streptophyta</taxon>
        <taxon>Embryophyta</taxon>
        <taxon>Tracheophyta</taxon>
        <taxon>Spermatophyta</taxon>
        <taxon>Magnoliopsida</taxon>
        <taxon>Liliopsida</taxon>
        <taxon>Araceae</taxon>
        <taxon>Aroideae</taxon>
        <taxon>Colocasieae</taxon>
        <taxon>Colocasia</taxon>
    </lineage>
</organism>
<feature type="region of interest" description="Disordered" evidence="1">
    <location>
        <begin position="24"/>
        <end position="126"/>
    </location>
</feature>
<evidence type="ECO:0000313" key="2">
    <source>
        <dbReference type="EMBL" id="MQL69100.1"/>
    </source>
</evidence>
<dbReference type="EMBL" id="NMUH01000029">
    <property type="protein sequence ID" value="MQL69100.1"/>
    <property type="molecule type" value="Genomic_DNA"/>
</dbReference>
<comment type="caution">
    <text evidence="2">The sequence shown here is derived from an EMBL/GenBank/DDBJ whole genome shotgun (WGS) entry which is preliminary data.</text>
</comment>
<protein>
    <submittedName>
        <fullName evidence="2">Uncharacterized protein</fullName>
    </submittedName>
</protein>
<keyword evidence="3" id="KW-1185">Reference proteome</keyword>
<name>A0A843TIX6_COLES</name>
<sequence>MELDNLKTYLQAVTSSGVKWPESDMAHRIGSEGPSCSRLPRLTPTIGDSTPVPVLEAHLDLPSEALTTGHPPSRGGKGKEPLNQVPTLHEGPSSPIGTEDSGKPDDTVSEEQCGGVTGAPCLQESP</sequence>
<reference evidence="2" key="1">
    <citation type="submission" date="2017-07" db="EMBL/GenBank/DDBJ databases">
        <title>Taro Niue Genome Assembly and Annotation.</title>
        <authorList>
            <person name="Atibalentja N."/>
            <person name="Keating K."/>
            <person name="Fields C.J."/>
        </authorList>
    </citation>
    <scope>NUCLEOTIDE SEQUENCE</scope>
    <source>
        <strain evidence="2">Niue_2</strain>
        <tissue evidence="2">Leaf</tissue>
    </source>
</reference>
<dbReference type="Proteomes" id="UP000652761">
    <property type="component" value="Unassembled WGS sequence"/>
</dbReference>
<proteinExistence type="predicted"/>
<gene>
    <name evidence="2" type="ORF">Taro_001397</name>
</gene>
<accession>A0A843TIX6</accession>
<dbReference type="AlphaFoldDB" id="A0A843TIX6"/>
<evidence type="ECO:0000256" key="1">
    <source>
        <dbReference type="SAM" id="MobiDB-lite"/>
    </source>
</evidence>